<accession>A0A3M8HDX0</accession>
<dbReference type="Proteomes" id="UP000279909">
    <property type="component" value="Unassembled WGS sequence"/>
</dbReference>
<dbReference type="OrthoDB" id="9799278at2"/>
<protein>
    <submittedName>
        <fullName evidence="2">Polysaccharide pyruvyl transferase family protein</fullName>
    </submittedName>
</protein>
<gene>
    <name evidence="2" type="ORF">EC501_04285</name>
</gene>
<dbReference type="Pfam" id="PF04230">
    <property type="entry name" value="PS_pyruv_trans"/>
    <property type="match status" value="1"/>
</dbReference>
<sequence length="380" mass="44513">MKQIGIITLSGYDNYGNRLQNFAMENLFKEYGQVETLFQRSGSNYSPLNKNSFFYNYNLYKEDYSDEELINKIVDSTPDLNYKNLRIKRFIKFKKFSETNLNEIDNGILGNEYISEEICNQFDLLVVGSDQVWNPQWLEHNINCLIPVETKAVKVSYAASFGISPESEMDLSEIKLHLKDFKEISVREFAGLDILSNIGVEKGQLVLDPTMLLARHEWESYLYPHREKPTAPYIFVYILGETTEEMKNFIETVKRESKLEVVTVNSYEEEKYYDADPFEFLDYISSAQLVITDSFHGIVFSNIFNTPYVIFERKSNLPSMNSRIETLDKLFKVQARNATLINNKKIDEILEQDFSYYNSNIQKYKDRSFNFIKKIFEGIN</sequence>
<proteinExistence type="predicted"/>
<dbReference type="RefSeq" id="WP_122971059.1">
    <property type="nucleotide sequence ID" value="NZ_RHLQ01000006.1"/>
</dbReference>
<evidence type="ECO:0000313" key="2">
    <source>
        <dbReference type="EMBL" id="RND00666.1"/>
    </source>
</evidence>
<dbReference type="EMBL" id="RHLQ01000006">
    <property type="protein sequence ID" value="RND00666.1"/>
    <property type="molecule type" value="Genomic_DNA"/>
</dbReference>
<name>A0A3M8HDX0_9BACI</name>
<reference evidence="2 3" key="1">
    <citation type="journal article" date="2014" name="Int. J. Syst. Evol. Microbiol.">
        <title>Lysinibacillus halotolerans sp. nov., isolated from saline-alkaline soil.</title>
        <authorList>
            <person name="Kong D."/>
            <person name="Wang Y."/>
            <person name="Zhao B."/>
            <person name="Li Y."/>
            <person name="Song J."/>
            <person name="Zhai Y."/>
            <person name="Zhang C."/>
            <person name="Wang H."/>
            <person name="Chen X."/>
            <person name="Zhao B."/>
            <person name="Ruan Z."/>
        </authorList>
    </citation>
    <scope>NUCLEOTIDE SEQUENCE [LARGE SCALE GENOMIC DNA]</scope>
    <source>
        <strain evidence="2 3">MCCC 1A12703</strain>
    </source>
</reference>
<dbReference type="InterPro" id="IPR007345">
    <property type="entry name" value="Polysacch_pyruvyl_Trfase"/>
</dbReference>
<evidence type="ECO:0000313" key="3">
    <source>
        <dbReference type="Proteomes" id="UP000279909"/>
    </source>
</evidence>
<evidence type="ECO:0000259" key="1">
    <source>
        <dbReference type="Pfam" id="PF04230"/>
    </source>
</evidence>
<comment type="caution">
    <text evidence="2">The sequence shown here is derived from an EMBL/GenBank/DDBJ whole genome shotgun (WGS) entry which is preliminary data.</text>
</comment>
<keyword evidence="3" id="KW-1185">Reference proteome</keyword>
<feature type="domain" description="Polysaccharide pyruvyl transferase" evidence="1">
    <location>
        <begin position="14"/>
        <end position="313"/>
    </location>
</feature>
<organism evidence="2 3">
    <name type="scientific">Lysinibacillus halotolerans</name>
    <dbReference type="NCBI Taxonomy" id="1368476"/>
    <lineage>
        <taxon>Bacteria</taxon>
        <taxon>Bacillati</taxon>
        <taxon>Bacillota</taxon>
        <taxon>Bacilli</taxon>
        <taxon>Bacillales</taxon>
        <taxon>Bacillaceae</taxon>
        <taxon>Lysinibacillus</taxon>
    </lineage>
</organism>
<dbReference type="AlphaFoldDB" id="A0A3M8HDX0"/>
<dbReference type="GO" id="GO:0016740">
    <property type="term" value="F:transferase activity"/>
    <property type="evidence" value="ECO:0007669"/>
    <property type="project" value="UniProtKB-KW"/>
</dbReference>
<keyword evidence="2" id="KW-0808">Transferase</keyword>